<dbReference type="GeneID" id="20348296"/>
<reference evidence="7" key="4">
    <citation type="journal article" date="2015" name="G3 (Bethesda)">
        <title>Genome sequences of three phytopathogenic species of the Magnaporthaceae family of fungi.</title>
        <authorList>
            <person name="Okagaki L.H."/>
            <person name="Nunes C.C."/>
            <person name="Sailsbery J."/>
            <person name="Clay B."/>
            <person name="Brown D."/>
            <person name="John T."/>
            <person name="Oh Y."/>
            <person name="Young N."/>
            <person name="Fitzgerald M."/>
            <person name="Haas B.J."/>
            <person name="Zeng Q."/>
            <person name="Young S."/>
            <person name="Adiconis X."/>
            <person name="Fan L."/>
            <person name="Levin J.Z."/>
            <person name="Mitchell T.K."/>
            <person name="Okubara P.A."/>
            <person name="Farman M.L."/>
            <person name="Kohn L.M."/>
            <person name="Birren B."/>
            <person name="Ma L.-J."/>
            <person name="Dean R.A."/>
        </authorList>
    </citation>
    <scope>NUCLEOTIDE SEQUENCE</scope>
    <source>
        <strain evidence="7">R3-111a-1</strain>
    </source>
</reference>
<keyword evidence="2" id="KW-0677">Repeat</keyword>
<reference evidence="8" key="1">
    <citation type="submission" date="2010-07" db="EMBL/GenBank/DDBJ databases">
        <title>The genome sequence of Gaeumannomyces graminis var. tritici strain R3-111a-1.</title>
        <authorList>
            <consortium name="The Broad Institute Genome Sequencing Platform"/>
            <person name="Ma L.-J."/>
            <person name="Dead R."/>
            <person name="Young S."/>
            <person name="Zeng Q."/>
            <person name="Koehrsen M."/>
            <person name="Alvarado L."/>
            <person name="Berlin A."/>
            <person name="Chapman S.B."/>
            <person name="Chen Z."/>
            <person name="Freedman E."/>
            <person name="Gellesch M."/>
            <person name="Goldberg J."/>
            <person name="Griggs A."/>
            <person name="Gujja S."/>
            <person name="Heilman E.R."/>
            <person name="Heiman D."/>
            <person name="Hepburn T."/>
            <person name="Howarth C."/>
            <person name="Jen D."/>
            <person name="Larson L."/>
            <person name="Mehta T."/>
            <person name="Neiman D."/>
            <person name="Pearson M."/>
            <person name="Roberts A."/>
            <person name="Saif S."/>
            <person name="Shea T."/>
            <person name="Shenoy N."/>
            <person name="Sisk P."/>
            <person name="Stolte C."/>
            <person name="Sykes S."/>
            <person name="Walk T."/>
            <person name="White J."/>
            <person name="Yandava C."/>
            <person name="Haas B."/>
            <person name="Nusbaum C."/>
            <person name="Birren B."/>
        </authorList>
    </citation>
    <scope>NUCLEOTIDE SEQUENCE [LARGE SCALE GENOMIC DNA]</scope>
    <source>
        <strain evidence="8">R3-111a-1</strain>
    </source>
</reference>
<dbReference type="VEuPathDB" id="FungiDB:GGTG_07838"/>
<keyword evidence="4" id="KW-0472">Membrane</keyword>
<reference evidence="6" key="2">
    <citation type="submission" date="2010-07" db="EMBL/GenBank/DDBJ databases">
        <authorList>
            <consortium name="The Broad Institute Genome Sequencing Platform"/>
            <consortium name="Broad Institute Genome Sequencing Center for Infectious Disease"/>
            <person name="Ma L.-J."/>
            <person name="Dead R."/>
            <person name="Young S."/>
            <person name="Zeng Q."/>
            <person name="Koehrsen M."/>
            <person name="Alvarado L."/>
            <person name="Berlin A."/>
            <person name="Chapman S.B."/>
            <person name="Chen Z."/>
            <person name="Freedman E."/>
            <person name="Gellesch M."/>
            <person name="Goldberg J."/>
            <person name="Griggs A."/>
            <person name="Gujja S."/>
            <person name="Heilman E.R."/>
            <person name="Heiman D."/>
            <person name="Hepburn T."/>
            <person name="Howarth C."/>
            <person name="Jen D."/>
            <person name="Larson L."/>
            <person name="Mehta T."/>
            <person name="Neiman D."/>
            <person name="Pearson M."/>
            <person name="Roberts A."/>
            <person name="Saif S."/>
            <person name="Shea T."/>
            <person name="Shenoy N."/>
            <person name="Sisk P."/>
            <person name="Stolte C."/>
            <person name="Sykes S."/>
            <person name="Walk T."/>
            <person name="White J."/>
            <person name="Yandava C."/>
            <person name="Haas B."/>
            <person name="Nusbaum C."/>
            <person name="Birren B."/>
        </authorList>
    </citation>
    <scope>NUCLEOTIDE SEQUENCE</scope>
    <source>
        <strain evidence="6">R3-111a-1</strain>
    </source>
</reference>
<dbReference type="InterPro" id="IPR011043">
    <property type="entry name" value="Gal_Oxase/kelch_b-propeller"/>
</dbReference>
<feature type="region of interest" description="Disordered" evidence="3">
    <location>
        <begin position="817"/>
        <end position="888"/>
    </location>
</feature>
<reference evidence="6" key="3">
    <citation type="submission" date="2010-09" db="EMBL/GenBank/DDBJ databases">
        <title>Annotation of Gaeumannomyces graminis var. tritici R3-111a-1.</title>
        <authorList>
            <consortium name="The Broad Institute Genome Sequencing Platform"/>
            <person name="Ma L.-J."/>
            <person name="Dead R."/>
            <person name="Young S.K."/>
            <person name="Zeng Q."/>
            <person name="Gargeya S."/>
            <person name="Fitzgerald M."/>
            <person name="Haas B."/>
            <person name="Abouelleil A."/>
            <person name="Alvarado L."/>
            <person name="Arachchi H.M."/>
            <person name="Berlin A."/>
            <person name="Brown A."/>
            <person name="Chapman S.B."/>
            <person name="Chen Z."/>
            <person name="Dunbar C."/>
            <person name="Freedman E."/>
            <person name="Gearin G."/>
            <person name="Gellesch M."/>
            <person name="Goldberg J."/>
            <person name="Griggs A."/>
            <person name="Gujja S."/>
            <person name="Heiman D."/>
            <person name="Howarth C."/>
            <person name="Larson L."/>
            <person name="Lui A."/>
            <person name="MacDonald P.J.P."/>
            <person name="Mehta T."/>
            <person name="Montmayeur A."/>
            <person name="Murphy C."/>
            <person name="Neiman D."/>
            <person name="Pearson M."/>
            <person name="Priest M."/>
            <person name="Roberts A."/>
            <person name="Saif S."/>
            <person name="Shea T."/>
            <person name="Shenoy N."/>
            <person name="Sisk P."/>
            <person name="Stolte C."/>
            <person name="Sykes S."/>
            <person name="Yandava C."/>
            <person name="Wortman J."/>
            <person name="Nusbaum C."/>
            <person name="Birren B."/>
        </authorList>
    </citation>
    <scope>NUCLEOTIDE SEQUENCE</scope>
    <source>
        <strain evidence="6">R3-111a-1</strain>
    </source>
</reference>
<dbReference type="AlphaFoldDB" id="J3P2U6"/>
<keyword evidence="4" id="KW-1133">Transmembrane helix</keyword>
<evidence type="ECO:0000313" key="7">
    <source>
        <dbReference type="EnsemblFungi" id="EJT73988"/>
    </source>
</evidence>
<keyword evidence="4" id="KW-0812">Transmembrane</keyword>
<dbReference type="eggNOG" id="ENOG502SIX7">
    <property type="taxonomic scope" value="Eukaryota"/>
</dbReference>
<organism evidence="6">
    <name type="scientific">Gaeumannomyces tritici (strain R3-111a-1)</name>
    <name type="common">Wheat and barley take-all root rot fungus</name>
    <name type="synonym">Gaeumannomyces graminis var. tritici</name>
    <dbReference type="NCBI Taxonomy" id="644352"/>
    <lineage>
        <taxon>Eukaryota</taxon>
        <taxon>Fungi</taxon>
        <taxon>Dikarya</taxon>
        <taxon>Ascomycota</taxon>
        <taxon>Pezizomycotina</taxon>
        <taxon>Sordariomycetes</taxon>
        <taxon>Sordariomycetidae</taxon>
        <taxon>Magnaporthales</taxon>
        <taxon>Magnaporthaceae</taxon>
        <taxon>Gaeumannomyces</taxon>
    </lineage>
</organism>
<dbReference type="EnsemblFungi" id="EJT73988">
    <property type="protein sequence ID" value="EJT73988"/>
    <property type="gene ID" value="GGTG_07838"/>
</dbReference>
<evidence type="ECO:0000256" key="2">
    <source>
        <dbReference type="ARBA" id="ARBA00022737"/>
    </source>
</evidence>
<proteinExistence type="predicted"/>
<evidence type="ECO:0000256" key="1">
    <source>
        <dbReference type="ARBA" id="ARBA00022441"/>
    </source>
</evidence>
<dbReference type="Gene3D" id="2.120.10.80">
    <property type="entry name" value="Kelch-type beta propeller"/>
    <property type="match status" value="1"/>
</dbReference>
<dbReference type="PANTHER" id="PTHR46228:SF2">
    <property type="entry name" value="KELCH REPEAT PROTEIN (AFU_ORTHOLOGUE AFUA_4G14350)"/>
    <property type="match status" value="1"/>
</dbReference>
<feature type="signal peptide" evidence="5">
    <location>
        <begin position="1"/>
        <end position="25"/>
    </location>
</feature>
<keyword evidence="8" id="KW-1185">Reference proteome</keyword>
<dbReference type="PANTHER" id="PTHR46228">
    <property type="entry name" value="KELCH DOMAIN-CONTAINING PROTEIN"/>
    <property type="match status" value="1"/>
</dbReference>
<protein>
    <recommendedName>
        <fullName evidence="9">Kelch repeat protein</fullName>
    </recommendedName>
</protein>
<dbReference type="HOGENOM" id="CLU_012508_1_0_1"/>
<accession>J3P2U6</accession>
<evidence type="ECO:0000256" key="3">
    <source>
        <dbReference type="SAM" id="MobiDB-lite"/>
    </source>
</evidence>
<keyword evidence="5" id="KW-0732">Signal</keyword>
<gene>
    <name evidence="7" type="primary">20348296</name>
    <name evidence="6" type="ORF">GGTG_07838</name>
</gene>
<dbReference type="STRING" id="644352.J3P2U6"/>
<keyword evidence="1" id="KW-0880">Kelch repeat</keyword>
<dbReference type="EMBL" id="GL385398">
    <property type="protein sequence ID" value="EJT73988.1"/>
    <property type="molecule type" value="Genomic_DNA"/>
</dbReference>
<feature type="compositionally biased region" description="Low complexity" evidence="3">
    <location>
        <begin position="852"/>
        <end position="861"/>
    </location>
</feature>
<sequence>MPQSRAASLAGVLLGALALTPMTQAQHGGWIKDQVNTTMCFWEQLRGHQLRDTIYLDGGLLGWRPGMSTGEYGPINADNNPFALMYKLRLGKAFNITDNITSVLETLSKAPGSGAGNNIAPNYYDGALLGNDKAFYLYGGLLTKTDTLSAPERDSVYAYRGYQANPESRAAFSPGFFLNRLPTNLTRYLAYGGAASAPSENKAWYFGGQHSPSWGPIYTPTLNNSENAINASNTLITLDMSGPDGTEKWSNVTLDNVKGRANPELVWVPYGAQGLLIAIGGVTYPDFDNGRLQSSNAAASESESKGFTAEVDVYDIAKDKWYRQPTIHTGPGAVTRGCTVVAAAQDMSSVNIYYYGGYNGRDIAKEFSDDVWILSLPSFMWMRVTNGRQGYGRVGHKCFKPYPDLMMVIGGQRYQPTTEHLCLQDGVIQLFNLTSATWQSSYDPAKWSKYGVPATIFNMIGGTAEGGADQKRPDPSGFANSEMAAAFASPYPTQKITTYYPYASAASSDNTNSNLPGNGDGGSGVPSYVGPVVGVIGGLILITGLIAGFCVYRRRHLLKRDQAGASEVGTTDENGNRIMKWMRGQPSEHKGPPTVTATEETAFTPYMENGLPIPPKSVQSVPSTTPAATAYTTTSPFPAVEMADTHRAELMDTSHSPCIELPHEPLSAAEIVNKHPHFAHQQTNGGSIHSSNLYSSIVQTDHASVTSRSSPAPGAYPGLEPGAPGRPDSPPLGGPGGYDTLGDLPQQHQHQHQHQHQQPNPHDQGGPLSPVSRLESGVSGISDRDRGHLRQLSDETVSSFGAGGVTAAQANAVVSPSSAVAGPGGGQLHPLVGTPPLVSPPEFGGDGDDYLSARAAQAAQRPPQPPQRGPSSGSVGSPLRKSVFHEGE</sequence>
<feature type="region of interest" description="Disordered" evidence="3">
    <location>
        <begin position="700"/>
        <end position="789"/>
    </location>
</feature>
<dbReference type="Proteomes" id="UP000006039">
    <property type="component" value="Unassembled WGS sequence"/>
</dbReference>
<feature type="compositionally biased region" description="Low complexity" evidence="3">
    <location>
        <begin position="869"/>
        <end position="878"/>
    </location>
</feature>
<feature type="transmembrane region" description="Helical" evidence="4">
    <location>
        <begin position="528"/>
        <end position="552"/>
    </location>
</feature>
<evidence type="ECO:0000313" key="8">
    <source>
        <dbReference type="Proteomes" id="UP000006039"/>
    </source>
</evidence>
<dbReference type="SUPFAM" id="SSF50965">
    <property type="entry name" value="Galactose oxidase, central domain"/>
    <property type="match status" value="1"/>
</dbReference>
<evidence type="ECO:0008006" key="9">
    <source>
        <dbReference type="Google" id="ProtNLM"/>
    </source>
</evidence>
<evidence type="ECO:0000313" key="6">
    <source>
        <dbReference type="EMBL" id="EJT73988.1"/>
    </source>
</evidence>
<evidence type="ECO:0000256" key="5">
    <source>
        <dbReference type="SAM" id="SignalP"/>
    </source>
</evidence>
<reference evidence="7" key="5">
    <citation type="submission" date="2018-04" db="UniProtKB">
        <authorList>
            <consortium name="EnsemblFungi"/>
        </authorList>
    </citation>
    <scope>IDENTIFICATION</scope>
    <source>
        <strain evidence="7">R3-111a-1</strain>
    </source>
</reference>
<evidence type="ECO:0000256" key="4">
    <source>
        <dbReference type="SAM" id="Phobius"/>
    </source>
</evidence>
<dbReference type="RefSeq" id="XP_009223932.1">
    <property type="nucleotide sequence ID" value="XM_009225668.1"/>
</dbReference>
<feature type="compositionally biased region" description="Polar residues" evidence="3">
    <location>
        <begin position="700"/>
        <end position="710"/>
    </location>
</feature>
<dbReference type="InterPro" id="IPR015915">
    <property type="entry name" value="Kelch-typ_b-propeller"/>
</dbReference>
<name>J3P2U6_GAET3</name>
<feature type="chain" id="PRO_5015094828" description="Kelch repeat protein" evidence="5">
    <location>
        <begin position="26"/>
        <end position="888"/>
    </location>
</feature>
<dbReference type="OrthoDB" id="10251809at2759"/>